<dbReference type="AlphaFoldDB" id="A0A9P7VQ69"/>
<evidence type="ECO:0000256" key="1">
    <source>
        <dbReference type="ARBA" id="ARBA00023016"/>
    </source>
</evidence>
<evidence type="ECO:0000313" key="5">
    <source>
        <dbReference type="EMBL" id="KAG7444767.1"/>
    </source>
</evidence>
<dbReference type="SUPFAM" id="SSF49764">
    <property type="entry name" value="HSP20-like chaperones"/>
    <property type="match status" value="1"/>
</dbReference>
<accession>A0A9P7VQ69</accession>
<feature type="domain" description="SHSP" evidence="4">
    <location>
        <begin position="1"/>
        <end position="54"/>
    </location>
</feature>
<reference evidence="5" key="1">
    <citation type="submission" date="2020-11" db="EMBL/GenBank/DDBJ databases">
        <title>Adaptations for nitrogen fixation in a non-lichenized fungal sporocarp promotes dispersal by wood-feeding termites.</title>
        <authorList>
            <consortium name="DOE Joint Genome Institute"/>
            <person name="Koch R.A."/>
            <person name="Yoon G."/>
            <person name="Arayal U."/>
            <person name="Lail K."/>
            <person name="Amirebrahimi M."/>
            <person name="Labutti K."/>
            <person name="Lipzen A."/>
            <person name="Riley R."/>
            <person name="Barry K."/>
            <person name="Henrissat B."/>
            <person name="Grigoriev I.V."/>
            <person name="Herr J.R."/>
            <person name="Aime M.C."/>
        </authorList>
    </citation>
    <scope>NUCLEOTIDE SEQUENCE</scope>
    <source>
        <strain evidence="5">MCA 3950</strain>
    </source>
</reference>
<dbReference type="RefSeq" id="XP_043038267.1">
    <property type="nucleotide sequence ID" value="XM_043183353.1"/>
</dbReference>
<name>A0A9P7VQ69_9AGAR</name>
<dbReference type="Pfam" id="PF00011">
    <property type="entry name" value="HSP20"/>
    <property type="match status" value="1"/>
</dbReference>
<dbReference type="InterPro" id="IPR008978">
    <property type="entry name" value="HSP20-like_chaperone"/>
</dbReference>
<dbReference type="PROSITE" id="PS01031">
    <property type="entry name" value="SHSP"/>
    <property type="match status" value="1"/>
</dbReference>
<feature type="non-terminal residue" evidence="5">
    <location>
        <position position="1"/>
    </location>
</feature>
<evidence type="ECO:0000259" key="4">
    <source>
        <dbReference type="PROSITE" id="PS01031"/>
    </source>
</evidence>
<keyword evidence="6" id="KW-1185">Reference proteome</keyword>
<comment type="similarity">
    <text evidence="2 3">Belongs to the small heat shock protein (HSP20) family.</text>
</comment>
<dbReference type="EMBL" id="MU250539">
    <property type="protein sequence ID" value="KAG7444767.1"/>
    <property type="molecule type" value="Genomic_DNA"/>
</dbReference>
<gene>
    <name evidence="5" type="ORF">BT62DRAFT_899059</name>
</gene>
<keyword evidence="1" id="KW-0346">Stress response</keyword>
<evidence type="ECO:0000256" key="3">
    <source>
        <dbReference type="RuleBase" id="RU003616"/>
    </source>
</evidence>
<dbReference type="InterPro" id="IPR002068">
    <property type="entry name" value="A-crystallin/Hsp20_dom"/>
</dbReference>
<dbReference type="PANTHER" id="PTHR11527">
    <property type="entry name" value="HEAT-SHOCK PROTEIN 20 FAMILY MEMBER"/>
    <property type="match status" value="1"/>
</dbReference>
<evidence type="ECO:0000313" key="6">
    <source>
        <dbReference type="Proteomes" id="UP000812287"/>
    </source>
</evidence>
<proteinExistence type="inferred from homology"/>
<dbReference type="InterPro" id="IPR031107">
    <property type="entry name" value="Small_HSP"/>
</dbReference>
<organism evidence="5 6">
    <name type="scientific">Guyanagaster necrorhizus</name>
    <dbReference type="NCBI Taxonomy" id="856835"/>
    <lineage>
        <taxon>Eukaryota</taxon>
        <taxon>Fungi</taxon>
        <taxon>Dikarya</taxon>
        <taxon>Basidiomycota</taxon>
        <taxon>Agaricomycotina</taxon>
        <taxon>Agaricomycetes</taxon>
        <taxon>Agaricomycetidae</taxon>
        <taxon>Agaricales</taxon>
        <taxon>Marasmiineae</taxon>
        <taxon>Physalacriaceae</taxon>
        <taxon>Guyanagaster</taxon>
    </lineage>
</organism>
<dbReference type="GeneID" id="66105650"/>
<dbReference type="Gene3D" id="2.60.40.790">
    <property type="match status" value="1"/>
</dbReference>
<dbReference type="OrthoDB" id="2960525at2759"/>
<dbReference type="CDD" id="cd06464">
    <property type="entry name" value="ACD_sHsps-like"/>
    <property type="match status" value="1"/>
</dbReference>
<evidence type="ECO:0000256" key="2">
    <source>
        <dbReference type="PROSITE-ProRule" id="PRU00285"/>
    </source>
</evidence>
<dbReference type="Proteomes" id="UP000812287">
    <property type="component" value="Unassembled WGS sequence"/>
</dbReference>
<sequence>YAVRERKYGKFLRTLRLPQGIKEEEIKASLENGLLTVTFPKTAPETMVKKITIS</sequence>
<protein>
    <recommendedName>
        <fullName evidence="4">SHSP domain-containing protein</fullName>
    </recommendedName>
</protein>
<comment type="caution">
    <text evidence="5">The sequence shown here is derived from an EMBL/GenBank/DDBJ whole genome shotgun (WGS) entry which is preliminary data.</text>
</comment>